<dbReference type="InterPro" id="IPR011009">
    <property type="entry name" value="Kinase-like_dom_sf"/>
</dbReference>
<organism evidence="5 6">
    <name type="scientific">Alteribacillus iranensis</name>
    <dbReference type="NCBI Taxonomy" id="930128"/>
    <lineage>
        <taxon>Bacteria</taxon>
        <taxon>Bacillati</taxon>
        <taxon>Bacillota</taxon>
        <taxon>Bacilli</taxon>
        <taxon>Bacillales</taxon>
        <taxon>Bacillaceae</taxon>
        <taxon>Alteribacillus</taxon>
    </lineage>
</organism>
<evidence type="ECO:0000256" key="2">
    <source>
        <dbReference type="SAM" id="MobiDB-lite"/>
    </source>
</evidence>
<dbReference type="InterPro" id="IPR017441">
    <property type="entry name" value="Protein_kinase_ATP_BS"/>
</dbReference>
<dbReference type="RefSeq" id="WP_091664056.1">
    <property type="nucleotide sequence ID" value="NZ_FONT01000011.1"/>
</dbReference>
<keyword evidence="6" id="KW-1185">Reference proteome</keyword>
<feature type="domain" description="Protein kinase" evidence="4">
    <location>
        <begin position="29"/>
        <end position="279"/>
    </location>
</feature>
<dbReference type="EMBL" id="FONT01000011">
    <property type="protein sequence ID" value="SFF03709.1"/>
    <property type="molecule type" value="Genomic_DNA"/>
</dbReference>
<dbReference type="Gene3D" id="1.10.510.10">
    <property type="entry name" value="Transferase(Phosphotransferase) domain 1"/>
    <property type="match status" value="1"/>
</dbReference>
<dbReference type="Pfam" id="PF00069">
    <property type="entry name" value="Pkinase"/>
    <property type="match status" value="1"/>
</dbReference>
<keyword evidence="1" id="KW-0547">Nucleotide-binding</keyword>
<dbReference type="STRING" id="930128.SAMN05192532_11144"/>
<dbReference type="SMART" id="SM00220">
    <property type="entry name" value="S_TKc"/>
    <property type="match status" value="1"/>
</dbReference>
<dbReference type="GO" id="GO:0004674">
    <property type="term" value="F:protein serine/threonine kinase activity"/>
    <property type="evidence" value="ECO:0007669"/>
    <property type="project" value="UniProtKB-KW"/>
</dbReference>
<keyword evidence="3" id="KW-0472">Membrane</keyword>
<dbReference type="PROSITE" id="PS50011">
    <property type="entry name" value="PROTEIN_KINASE_DOM"/>
    <property type="match status" value="1"/>
</dbReference>
<gene>
    <name evidence="5" type="ORF">SAMN05192532_11144</name>
</gene>
<evidence type="ECO:0000256" key="1">
    <source>
        <dbReference type="PROSITE-ProRule" id="PRU10141"/>
    </source>
</evidence>
<evidence type="ECO:0000259" key="4">
    <source>
        <dbReference type="PROSITE" id="PS50011"/>
    </source>
</evidence>
<keyword evidence="1" id="KW-0067">ATP-binding</keyword>
<evidence type="ECO:0000256" key="3">
    <source>
        <dbReference type="SAM" id="Phobius"/>
    </source>
</evidence>
<keyword evidence="5" id="KW-0808">Transferase</keyword>
<dbReference type="GO" id="GO:0005737">
    <property type="term" value="C:cytoplasm"/>
    <property type="evidence" value="ECO:0007669"/>
    <property type="project" value="TreeGrafter"/>
</dbReference>
<dbReference type="PANTHER" id="PTHR44167:SF18">
    <property type="entry name" value="PROTEIN KINASE DOMAIN-CONTAINING PROTEIN"/>
    <property type="match status" value="1"/>
</dbReference>
<proteinExistence type="predicted"/>
<evidence type="ECO:0000313" key="5">
    <source>
        <dbReference type="EMBL" id="SFF03709.1"/>
    </source>
</evidence>
<keyword evidence="3" id="KW-1133">Transmembrane helix</keyword>
<dbReference type="GO" id="GO:0005524">
    <property type="term" value="F:ATP binding"/>
    <property type="evidence" value="ECO:0007669"/>
    <property type="project" value="UniProtKB-UniRule"/>
</dbReference>
<feature type="region of interest" description="Disordered" evidence="2">
    <location>
        <begin position="283"/>
        <end position="307"/>
    </location>
</feature>
<accession>A0A1I2FFM7</accession>
<keyword evidence="3" id="KW-0812">Transmembrane</keyword>
<keyword evidence="5" id="KW-0723">Serine/threonine-protein kinase</keyword>
<protein>
    <submittedName>
        <fullName evidence="5">Serine/threonine protein kinase</fullName>
    </submittedName>
</protein>
<dbReference type="PROSITE" id="PS00107">
    <property type="entry name" value="PROTEIN_KINASE_ATP"/>
    <property type="match status" value="1"/>
</dbReference>
<name>A0A1I2FFM7_9BACI</name>
<evidence type="ECO:0000313" key="6">
    <source>
        <dbReference type="Proteomes" id="UP000199516"/>
    </source>
</evidence>
<feature type="transmembrane region" description="Helical" evidence="3">
    <location>
        <begin position="314"/>
        <end position="333"/>
    </location>
</feature>
<reference evidence="5 6" key="1">
    <citation type="submission" date="2016-10" db="EMBL/GenBank/DDBJ databases">
        <authorList>
            <person name="de Groot N.N."/>
        </authorList>
    </citation>
    <scope>NUCLEOTIDE SEQUENCE [LARGE SCALE GENOMIC DNA]</scope>
    <source>
        <strain evidence="5 6">DSM 23995</strain>
    </source>
</reference>
<dbReference type="InterPro" id="IPR000719">
    <property type="entry name" value="Prot_kinase_dom"/>
</dbReference>
<sequence length="336" mass="38264">MQRTSRLKNQGFDLSSGEKWIGKWNGNPYKIIKKLGEGATGTVYLVETRAGKAAVKIGVNKASLTSEINVLKQFSKVQGNVLGPSLIDVDDIQIHGRVFPFFCMEYLEGDNFLSFIQKKGMEWIPILMVQLLGDLDQLHRQGWVFGDLKPENIIVTGPPARVRWFDVGGTTKIGRSIKEYTEFYDRGYWGMGDRRAHPSYDLFAAAMIILHGVYDQRFEKPSFTQGEGDGKLFLMNKLMEAPIDKSYKRVITQALKGEYSGAQLMKKDVMHAIDTRPFHLSYPKKKTTDMGHGTHRKRSSQQGSHKEKKPSYKVEFFLTLSFLFVSSILYLMGQWI</sequence>
<keyword evidence="5" id="KW-0418">Kinase</keyword>
<dbReference type="Proteomes" id="UP000199516">
    <property type="component" value="Unassembled WGS sequence"/>
</dbReference>
<dbReference type="PANTHER" id="PTHR44167">
    <property type="entry name" value="OVARIAN-SPECIFIC SERINE/THREONINE-PROTEIN KINASE LOK-RELATED"/>
    <property type="match status" value="1"/>
</dbReference>
<dbReference type="AlphaFoldDB" id="A0A1I2FFM7"/>
<dbReference type="OrthoDB" id="583109at2"/>
<dbReference type="SUPFAM" id="SSF56112">
    <property type="entry name" value="Protein kinase-like (PK-like)"/>
    <property type="match status" value="1"/>
</dbReference>
<feature type="binding site" evidence="1">
    <location>
        <position position="56"/>
    </location>
    <ligand>
        <name>ATP</name>
        <dbReference type="ChEBI" id="CHEBI:30616"/>
    </ligand>
</feature>